<dbReference type="Proteomes" id="UP001294412">
    <property type="component" value="Unassembled WGS sequence"/>
</dbReference>
<organism evidence="3 4">
    <name type="scientific">Fulvimarina uroteuthidis</name>
    <dbReference type="NCBI Taxonomy" id="3098149"/>
    <lineage>
        <taxon>Bacteria</taxon>
        <taxon>Pseudomonadati</taxon>
        <taxon>Pseudomonadota</taxon>
        <taxon>Alphaproteobacteria</taxon>
        <taxon>Hyphomicrobiales</taxon>
        <taxon>Aurantimonadaceae</taxon>
        <taxon>Fulvimarina</taxon>
    </lineage>
</organism>
<keyword evidence="4" id="KW-1185">Reference proteome</keyword>
<name>A0ABU5I0Q3_9HYPH</name>
<dbReference type="Pfam" id="PF06904">
    <property type="entry name" value="Extensin-like_C"/>
    <property type="match status" value="1"/>
</dbReference>
<feature type="signal peptide" evidence="1">
    <location>
        <begin position="1"/>
        <end position="29"/>
    </location>
</feature>
<protein>
    <submittedName>
        <fullName evidence="3">Extensin family protein</fullName>
    </submittedName>
</protein>
<feature type="chain" id="PRO_5047337715" evidence="1">
    <location>
        <begin position="30"/>
        <end position="404"/>
    </location>
</feature>
<dbReference type="RefSeq" id="WP_322185830.1">
    <property type="nucleotide sequence ID" value="NZ_JAXLPB010000001.1"/>
</dbReference>
<gene>
    <name evidence="3" type="ORF">U0C82_04355</name>
</gene>
<evidence type="ECO:0000313" key="3">
    <source>
        <dbReference type="EMBL" id="MDY8108384.1"/>
    </source>
</evidence>
<evidence type="ECO:0000259" key="2">
    <source>
        <dbReference type="Pfam" id="PF06904"/>
    </source>
</evidence>
<accession>A0ABU5I0Q3</accession>
<feature type="domain" description="Extensin-like C-terminal" evidence="2">
    <location>
        <begin position="231"/>
        <end position="404"/>
    </location>
</feature>
<sequence length="404" mass="43021">MVLRICVGAIAARVATVAALGLAVTPALSQQQGTLVWGGAMPAPGEAYRPSPSAVDMIDTNVAPLQLAPAPQIIPQANPVPEIVPEAAAADSLANDLVGLSVPTPQPSALLPVSQEAPTLAPPQMLRETQPPAAPPVPVPMRDADTLFGGTTEPEPPRRDPWAAMKAVTPGAVTEADRRRLERRTPVRVEAAYASLERAPAPRLEEPVRRTAPPVTGTPSGWRNLSKKEALCRAALVQLGVEFTEPSPIRASKSCGIPNPIKVTRIAKGVAMSPAATLNCDAVFRISRWVDQEVKPAARSALGSHLVALRNSSSYRCSRVAGSGGLSQHATGNALDVAAFVMANGEAIDVEKKGIFSPREQAFQTKVRRSACRWFGTVLGPGYDYLHRNHFHLDAREREKTFCR</sequence>
<keyword evidence="1" id="KW-0732">Signal</keyword>
<evidence type="ECO:0000256" key="1">
    <source>
        <dbReference type="SAM" id="SignalP"/>
    </source>
</evidence>
<dbReference type="EMBL" id="JAXLPB010000001">
    <property type="protein sequence ID" value="MDY8108384.1"/>
    <property type="molecule type" value="Genomic_DNA"/>
</dbReference>
<evidence type="ECO:0000313" key="4">
    <source>
        <dbReference type="Proteomes" id="UP001294412"/>
    </source>
</evidence>
<proteinExistence type="predicted"/>
<reference evidence="3 4" key="1">
    <citation type="submission" date="2023-12" db="EMBL/GenBank/DDBJ databases">
        <title>Description of Novel Strain Fulvimarina sp. 2208YS6-2-32 isolated from Uroteuthis (Photololigo) edulis.</title>
        <authorList>
            <person name="Park J.-S."/>
        </authorList>
    </citation>
    <scope>NUCLEOTIDE SEQUENCE [LARGE SCALE GENOMIC DNA]</scope>
    <source>
        <strain evidence="3 4">2208YS6-2-32</strain>
    </source>
</reference>
<comment type="caution">
    <text evidence="3">The sequence shown here is derived from an EMBL/GenBank/DDBJ whole genome shotgun (WGS) entry which is preliminary data.</text>
</comment>
<dbReference type="InterPro" id="IPR009683">
    <property type="entry name" value="Extensin-like_C"/>
</dbReference>